<dbReference type="PANTHER" id="PTHR46497">
    <property type="entry name" value="THIOREDOXIN DOMAIN-CONTAINING PROTEIN 11"/>
    <property type="match status" value="1"/>
</dbReference>
<name>A0A7I4YS33_HAECO</name>
<dbReference type="AlphaFoldDB" id="A0A7I4YS33"/>
<feature type="transmembrane region" description="Helical" evidence="1">
    <location>
        <begin position="94"/>
        <end position="115"/>
    </location>
</feature>
<evidence type="ECO:0000313" key="2">
    <source>
        <dbReference type="Proteomes" id="UP000025227"/>
    </source>
</evidence>
<dbReference type="Proteomes" id="UP000025227">
    <property type="component" value="Unplaced"/>
</dbReference>
<accession>A0A7I4YS33</accession>
<keyword evidence="1" id="KW-0812">Transmembrane</keyword>
<sequence length="920" mass="107049">MCDTSENSSEADTVPYQKLNEYAEKEATDLIDDGIVEAFLANYKEEASAEEEISSDNKESSQNVKRQRETALPLDVSVTDFVLKIFTLKNMTKCLIFILGVMAATSIWDIIVEVYSRPTVLKPKGPRPFFSNHSSSFLTDYYTGKFHPDRAVGRSDLLVAMYYAPWSFHSRQLKHPFEVVALVLRNHKNIRFVAVNCWTTTGECRNMYKIYQFPLIVAYSSTVYTVYQGEHSVDHIYRWVVNVRNPLHVIRSTKQLDELKRNSHTSVVGYFPFKAMNTPYGYRAFAAAGMVLQTGLMEDEFTRFAVVTSERMAREIGMRFEGDIAMYIPDDFEFQWSYGTAATASNIVDWVRHNREESSPIKWLQYNKNTELMSEKFARILNQSSMLLLVTFLTPIYRGQSDISLFTELAREYWNCKEEDLLSIEVPERGIVRQKYISQALANDRLACAEVMEDVVKMDSCCRSLLPSVDWNMACASSAKFRWEDELHADANEQQEISQKRRSHWTEQVLVATEKCVAVRNGSLDANAVLSRCCVYYDEISQPELTAVQKLIARRRLHDRELRLADSCMRGRLYDYMKYPERNESIDLFDEPQPAVDLSIRGMGCHEHEENNTLKFAVLDSLHYSYFLDKWGLIEKQLPLVIAIDANRELFSVMDGFYSQKRVREFIRDYHSYLIPNHFMSEEDSRIRPNHAEQVASVHPRLKDERVLGRLTQRIFHDLIENRHNTSHDVVVFFSGGGWHAPSTTALPIYHTAADYFSSSPELIQFYMIDVTRNELPYNFNFDRIPAVVIFLANQTDISWKYPDTLPFSQPNLLSFILSHCSARLRWKMALTSCGRICVTQNRRRLRQRQGKLIRAIHRVRESRYRVLFETKLQYFIKQLRVIRRVLRALNIALHQSEALAEDSVNSLLHNYVFEDFYRE</sequence>
<protein>
    <submittedName>
        <fullName evidence="3">Thioredoxin domain-containing protein</fullName>
    </submittedName>
</protein>
<dbReference type="OMA" id="VIYLYHQ"/>
<evidence type="ECO:0000256" key="1">
    <source>
        <dbReference type="SAM" id="Phobius"/>
    </source>
</evidence>
<evidence type="ECO:0000313" key="3">
    <source>
        <dbReference type="WBParaSite" id="HCON_00133590-00003"/>
    </source>
</evidence>
<dbReference type="InterPro" id="IPR036249">
    <property type="entry name" value="Thioredoxin-like_sf"/>
</dbReference>
<reference evidence="3" key="1">
    <citation type="submission" date="2020-12" db="UniProtKB">
        <authorList>
            <consortium name="WormBaseParasite"/>
        </authorList>
    </citation>
    <scope>IDENTIFICATION</scope>
    <source>
        <strain evidence="3">MHco3</strain>
    </source>
</reference>
<dbReference type="PANTHER" id="PTHR46497:SF1">
    <property type="entry name" value="THIOREDOXIN DOMAIN-CONTAINING PROTEIN 11"/>
    <property type="match status" value="1"/>
</dbReference>
<keyword evidence="1" id="KW-1133">Transmembrane helix</keyword>
<dbReference type="CDD" id="cd02981">
    <property type="entry name" value="PDI_b_family"/>
    <property type="match status" value="1"/>
</dbReference>
<dbReference type="InterPro" id="IPR052792">
    <property type="entry name" value="Thioredoxin_dom-contain_11"/>
</dbReference>
<dbReference type="OrthoDB" id="1910803at2759"/>
<dbReference type="Gene3D" id="3.40.30.10">
    <property type="entry name" value="Glutaredoxin"/>
    <property type="match status" value="2"/>
</dbReference>
<dbReference type="SUPFAM" id="SSF52833">
    <property type="entry name" value="Thioredoxin-like"/>
    <property type="match status" value="2"/>
</dbReference>
<dbReference type="WBParaSite" id="HCON_00133590-00003">
    <property type="protein sequence ID" value="HCON_00133590-00003"/>
    <property type="gene ID" value="HCON_00133590"/>
</dbReference>
<keyword evidence="2" id="KW-1185">Reference proteome</keyword>
<organism evidence="2 3">
    <name type="scientific">Haemonchus contortus</name>
    <name type="common">Barber pole worm</name>
    <dbReference type="NCBI Taxonomy" id="6289"/>
    <lineage>
        <taxon>Eukaryota</taxon>
        <taxon>Metazoa</taxon>
        <taxon>Ecdysozoa</taxon>
        <taxon>Nematoda</taxon>
        <taxon>Chromadorea</taxon>
        <taxon>Rhabditida</taxon>
        <taxon>Rhabditina</taxon>
        <taxon>Rhabditomorpha</taxon>
        <taxon>Strongyloidea</taxon>
        <taxon>Trichostrongylidae</taxon>
        <taxon>Haemonchus</taxon>
    </lineage>
</organism>
<proteinExistence type="predicted"/>
<keyword evidence="1" id="KW-0472">Membrane</keyword>